<feature type="transmembrane region" description="Helical" evidence="5">
    <location>
        <begin position="20"/>
        <end position="44"/>
    </location>
</feature>
<dbReference type="PANTHER" id="PTHR23526:SF2">
    <property type="entry name" value="MAJOR FACILITATOR SUPERFAMILY (MFS) PROFILE DOMAIN-CONTAINING PROTEIN"/>
    <property type="match status" value="1"/>
</dbReference>
<evidence type="ECO:0000313" key="7">
    <source>
        <dbReference type="Proteomes" id="UP000581688"/>
    </source>
</evidence>
<gene>
    <name evidence="6" type="ORF">HNQ94_002760</name>
</gene>
<feature type="transmembrane region" description="Helical" evidence="5">
    <location>
        <begin position="108"/>
        <end position="130"/>
    </location>
</feature>
<dbReference type="EMBL" id="JACHGH010000008">
    <property type="protein sequence ID" value="MBB6454285.1"/>
    <property type="molecule type" value="Genomic_DNA"/>
</dbReference>
<dbReference type="AlphaFoldDB" id="A0A841Q7D2"/>
<dbReference type="InterPro" id="IPR005829">
    <property type="entry name" value="Sugar_transporter_CS"/>
</dbReference>
<feature type="transmembrane region" description="Helical" evidence="5">
    <location>
        <begin position="380"/>
        <end position="398"/>
    </location>
</feature>
<evidence type="ECO:0000313" key="6">
    <source>
        <dbReference type="EMBL" id="MBB6454285.1"/>
    </source>
</evidence>
<evidence type="ECO:0000256" key="1">
    <source>
        <dbReference type="ARBA" id="ARBA00004651"/>
    </source>
</evidence>
<feature type="transmembrane region" description="Helical" evidence="5">
    <location>
        <begin position="142"/>
        <end position="166"/>
    </location>
</feature>
<dbReference type="InterPro" id="IPR036259">
    <property type="entry name" value="MFS_trans_sf"/>
</dbReference>
<organism evidence="6 7">
    <name type="scientific">Salirhabdus euzebyi</name>
    <dbReference type="NCBI Taxonomy" id="394506"/>
    <lineage>
        <taxon>Bacteria</taxon>
        <taxon>Bacillati</taxon>
        <taxon>Bacillota</taxon>
        <taxon>Bacilli</taxon>
        <taxon>Bacillales</taxon>
        <taxon>Bacillaceae</taxon>
        <taxon>Salirhabdus</taxon>
    </lineage>
</organism>
<feature type="transmembrane region" description="Helical" evidence="5">
    <location>
        <begin position="50"/>
        <end position="70"/>
    </location>
</feature>
<feature type="transmembrane region" description="Helical" evidence="5">
    <location>
        <begin position="354"/>
        <end position="374"/>
    </location>
</feature>
<dbReference type="PANTHER" id="PTHR23526">
    <property type="entry name" value="INTEGRAL MEMBRANE TRANSPORT PROTEIN-RELATED"/>
    <property type="match status" value="1"/>
</dbReference>
<protein>
    <submittedName>
        <fullName evidence="6">YQGE family putative transporter</fullName>
    </submittedName>
</protein>
<sequence length="428" mass="48890">MKKGLKSVIGEVDINRDLVLLLTIGGLYSISIFLSNTFVNIFLWKQAGDYATIAFYNLAVYILQPFTFILAGKWAKKVDRVIVLRLGVSFLSLFFMTVLILGENAAKYNILLGAILGVGYGFYWLAFNVLTFEITEPETRDFFNGFFGLLQSFGGMIGPITAGFIISKMEAYTGYTTIFSISLTLFVVAVVCSLFLNRRSAEGDFRFVRIFQERKNSKNWRRVLQANYSQGIREGTFLFVISIWVFLITESELSLGTFNLVFSAFSFVCYYLATRFIKPVNRKKAIFIGGSILYFSIYLIIFFKSFTILLIYAAIIGIAYPIIYVPYFSLAYDVIGTSWKAKEMRIEYIVVKELFLNGGRVSSILLFIIVTTLFDTEKSIPYLLAIVGIGHFLIYFFMRDVEFVPHDKKETKKSEPIITKEVIEEENR</sequence>
<feature type="transmembrane region" description="Helical" evidence="5">
    <location>
        <begin position="255"/>
        <end position="273"/>
    </location>
</feature>
<keyword evidence="2 5" id="KW-0812">Transmembrane</keyword>
<keyword evidence="7" id="KW-1185">Reference proteome</keyword>
<dbReference type="InterPro" id="IPR052528">
    <property type="entry name" value="Sugar_transport-like"/>
</dbReference>
<feature type="transmembrane region" description="Helical" evidence="5">
    <location>
        <begin position="82"/>
        <end position="102"/>
    </location>
</feature>
<evidence type="ECO:0000256" key="3">
    <source>
        <dbReference type="ARBA" id="ARBA00022989"/>
    </source>
</evidence>
<dbReference type="GO" id="GO:0022857">
    <property type="term" value="F:transmembrane transporter activity"/>
    <property type="evidence" value="ECO:0007669"/>
    <property type="project" value="InterPro"/>
</dbReference>
<accession>A0A841Q7D2</accession>
<dbReference type="InterPro" id="IPR011701">
    <property type="entry name" value="MFS"/>
</dbReference>
<comment type="subcellular location">
    <subcellularLocation>
        <location evidence="1">Cell membrane</location>
        <topology evidence="1">Multi-pass membrane protein</topology>
    </subcellularLocation>
</comment>
<evidence type="ECO:0000256" key="4">
    <source>
        <dbReference type="ARBA" id="ARBA00023136"/>
    </source>
</evidence>
<dbReference type="RefSeq" id="WP_174494652.1">
    <property type="nucleotide sequence ID" value="NZ_CADDWK010000001.1"/>
</dbReference>
<feature type="transmembrane region" description="Helical" evidence="5">
    <location>
        <begin position="231"/>
        <end position="249"/>
    </location>
</feature>
<feature type="transmembrane region" description="Helical" evidence="5">
    <location>
        <begin position="309"/>
        <end position="334"/>
    </location>
</feature>
<feature type="transmembrane region" description="Helical" evidence="5">
    <location>
        <begin position="172"/>
        <end position="196"/>
    </location>
</feature>
<dbReference type="Gene3D" id="1.20.1250.20">
    <property type="entry name" value="MFS general substrate transporter like domains"/>
    <property type="match status" value="2"/>
</dbReference>
<name>A0A841Q7D2_9BACI</name>
<dbReference type="SUPFAM" id="SSF103473">
    <property type="entry name" value="MFS general substrate transporter"/>
    <property type="match status" value="1"/>
</dbReference>
<feature type="transmembrane region" description="Helical" evidence="5">
    <location>
        <begin position="285"/>
        <end position="303"/>
    </location>
</feature>
<reference evidence="6 7" key="1">
    <citation type="submission" date="2020-08" db="EMBL/GenBank/DDBJ databases">
        <title>Genomic Encyclopedia of Type Strains, Phase IV (KMG-IV): sequencing the most valuable type-strain genomes for metagenomic binning, comparative biology and taxonomic classification.</title>
        <authorList>
            <person name="Goeker M."/>
        </authorList>
    </citation>
    <scope>NUCLEOTIDE SEQUENCE [LARGE SCALE GENOMIC DNA]</scope>
    <source>
        <strain evidence="6 7">DSM 19612</strain>
    </source>
</reference>
<proteinExistence type="predicted"/>
<evidence type="ECO:0000256" key="5">
    <source>
        <dbReference type="SAM" id="Phobius"/>
    </source>
</evidence>
<dbReference type="Pfam" id="PF07690">
    <property type="entry name" value="MFS_1"/>
    <property type="match status" value="1"/>
</dbReference>
<comment type="caution">
    <text evidence="6">The sequence shown here is derived from an EMBL/GenBank/DDBJ whole genome shotgun (WGS) entry which is preliminary data.</text>
</comment>
<keyword evidence="3 5" id="KW-1133">Transmembrane helix</keyword>
<dbReference type="GO" id="GO:0005886">
    <property type="term" value="C:plasma membrane"/>
    <property type="evidence" value="ECO:0007669"/>
    <property type="project" value="UniProtKB-SubCell"/>
</dbReference>
<evidence type="ECO:0000256" key="2">
    <source>
        <dbReference type="ARBA" id="ARBA00022692"/>
    </source>
</evidence>
<keyword evidence="4 5" id="KW-0472">Membrane</keyword>
<dbReference type="PROSITE" id="PS00217">
    <property type="entry name" value="SUGAR_TRANSPORT_2"/>
    <property type="match status" value="1"/>
</dbReference>
<dbReference type="Proteomes" id="UP000581688">
    <property type="component" value="Unassembled WGS sequence"/>
</dbReference>